<name>A0ABQ5S532_9CHLO</name>
<organism evidence="2 3">
    <name type="scientific">Volvox africanus</name>
    <dbReference type="NCBI Taxonomy" id="51714"/>
    <lineage>
        <taxon>Eukaryota</taxon>
        <taxon>Viridiplantae</taxon>
        <taxon>Chlorophyta</taxon>
        <taxon>core chlorophytes</taxon>
        <taxon>Chlorophyceae</taxon>
        <taxon>CS clade</taxon>
        <taxon>Chlamydomonadales</taxon>
        <taxon>Volvocaceae</taxon>
        <taxon>Volvox</taxon>
    </lineage>
</organism>
<feature type="signal peptide" evidence="1">
    <location>
        <begin position="1"/>
        <end position="32"/>
    </location>
</feature>
<proteinExistence type="predicted"/>
<evidence type="ECO:0008006" key="4">
    <source>
        <dbReference type="Google" id="ProtNLM"/>
    </source>
</evidence>
<evidence type="ECO:0000313" key="2">
    <source>
        <dbReference type="EMBL" id="GLI64990.1"/>
    </source>
</evidence>
<feature type="chain" id="PRO_5046696713" description="Secreted protein" evidence="1">
    <location>
        <begin position="33"/>
        <end position="200"/>
    </location>
</feature>
<evidence type="ECO:0000256" key="1">
    <source>
        <dbReference type="SAM" id="SignalP"/>
    </source>
</evidence>
<feature type="non-terminal residue" evidence="2">
    <location>
        <position position="200"/>
    </location>
</feature>
<gene>
    <name evidence="2" type="ORF">VaNZ11_008415</name>
</gene>
<reference evidence="2 3" key="1">
    <citation type="journal article" date="2023" name="IScience">
        <title>Expanded male sex-determining region conserved during the evolution of homothallism in the green alga Volvox.</title>
        <authorList>
            <person name="Yamamoto K."/>
            <person name="Matsuzaki R."/>
            <person name="Mahakham W."/>
            <person name="Heman W."/>
            <person name="Sekimoto H."/>
            <person name="Kawachi M."/>
            <person name="Minakuchi Y."/>
            <person name="Toyoda A."/>
            <person name="Nozaki H."/>
        </authorList>
    </citation>
    <scope>NUCLEOTIDE SEQUENCE [LARGE SCALE GENOMIC DNA]</scope>
    <source>
        <strain evidence="2 3">NIES-4468</strain>
    </source>
</reference>
<accession>A0ABQ5S532</accession>
<comment type="caution">
    <text evidence="2">The sequence shown here is derived from an EMBL/GenBank/DDBJ whole genome shotgun (WGS) entry which is preliminary data.</text>
</comment>
<evidence type="ECO:0000313" key="3">
    <source>
        <dbReference type="Proteomes" id="UP001165090"/>
    </source>
</evidence>
<feature type="non-terminal residue" evidence="2">
    <location>
        <position position="1"/>
    </location>
</feature>
<keyword evidence="1" id="KW-0732">Signal</keyword>
<sequence length="200" mass="21448">EGLQWRLVMFTRLHLMPFLLLLLSSNPWLVISSSVAMGREQSQTVAMTGASFCRQAASEMRGFLRAACMVLRISVGHKLDGRHGTADCPCNTVDADSKGDKQIVGDTPPVAENSNGRAKSCSAATKLFGVGVPNPSARRLQQVGEVLNARNRTQSLSPLPRSQYRSPACSCAWSRGAAGCADATRLICRLAPTSKICEAL</sequence>
<dbReference type="Proteomes" id="UP001165090">
    <property type="component" value="Unassembled WGS sequence"/>
</dbReference>
<dbReference type="EMBL" id="BSDZ01000021">
    <property type="protein sequence ID" value="GLI64990.1"/>
    <property type="molecule type" value="Genomic_DNA"/>
</dbReference>
<protein>
    <recommendedName>
        <fullName evidence="4">Secreted protein</fullName>
    </recommendedName>
</protein>
<keyword evidence="3" id="KW-1185">Reference proteome</keyword>